<accession>A0A485LHF5</accession>
<dbReference type="Proteomes" id="UP000332933">
    <property type="component" value="Unassembled WGS sequence"/>
</dbReference>
<sequence length="490" mass="55820">MATQQSSGKLKTTVPMASVLHRLSGIAKTMHNVNHIKSNLKSRVKRRAGWSRKQALSDDITRHCKYHMEHLGCLPPLSIEIKLESIKKAVKKNLTFKAEWTSFYWNKFFFRSSLVVRMITDLFWWASLDFFTREDDDGVSTASYTHEIKAFVQDQVAVNYAKLLTKVLYMTLPTGAADEFLDYFPYCLSRTVYKAMQKIYPEFLTLLRLSCSQPMIETIALWTTGVVPKSVTWNNWRHEVEKRKLRHGPKPTMVVREALDEFDIPEEVPSDDDSNDADYLSDDDAARSHFVADIDEDGDVEGPPIMSMLDSLDPPALPPPRSKVSLQFSPSVDKIMHLYKYTGCQGRKLGYTMTVSDPTLSAVDQHIRQHEKYLDQLEKTDMRASRSAGALGVSALLILDKVKGCSDVESKVPLCEFELKNPVAEARERRLAEAKNRQREHDQEYVGEIIQYKPATLALGQRLDQQVKLGSHRRRVVLAALQPLKNEPKG</sequence>
<protein>
    <submittedName>
        <fullName evidence="3">Aste57867_19536 protein</fullName>
    </submittedName>
</protein>
<reference evidence="2" key="2">
    <citation type="submission" date="2019-06" db="EMBL/GenBank/DDBJ databases">
        <title>Genomics analysis of Aphanomyces spp. identifies a new class of oomycete effector associated with host adaptation.</title>
        <authorList>
            <person name="Gaulin E."/>
        </authorList>
    </citation>
    <scope>NUCLEOTIDE SEQUENCE</scope>
    <source>
        <strain evidence="2">CBS 578.67</strain>
    </source>
</reference>
<evidence type="ECO:0000256" key="1">
    <source>
        <dbReference type="ARBA" id="ARBA00008666"/>
    </source>
</evidence>
<keyword evidence="4" id="KW-1185">Reference proteome</keyword>
<evidence type="ECO:0000313" key="3">
    <source>
        <dbReference type="EMBL" id="VFT96243.1"/>
    </source>
</evidence>
<dbReference type="Pfam" id="PF14922">
    <property type="entry name" value="FWWh"/>
    <property type="match status" value="1"/>
</dbReference>
<dbReference type="PANTHER" id="PTHR33560:SF1">
    <property type="entry name" value="PROTEIN FAM227A"/>
    <property type="match status" value="1"/>
</dbReference>
<dbReference type="PANTHER" id="PTHR33560">
    <property type="entry name" value="PROTEIN FAM227B"/>
    <property type="match status" value="1"/>
</dbReference>
<organism evidence="3 4">
    <name type="scientific">Aphanomyces stellatus</name>
    <dbReference type="NCBI Taxonomy" id="120398"/>
    <lineage>
        <taxon>Eukaryota</taxon>
        <taxon>Sar</taxon>
        <taxon>Stramenopiles</taxon>
        <taxon>Oomycota</taxon>
        <taxon>Saprolegniomycetes</taxon>
        <taxon>Saprolegniales</taxon>
        <taxon>Verrucalvaceae</taxon>
        <taxon>Aphanomyces</taxon>
    </lineage>
</organism>
<evidence type="ECO:0000313" key="4">
    <source>
        <dbReference type="Proteomes" id="UP000332933"/>
    </source>
</evidence>
<comment type="similarity">
    <text evidence="1">Belongs to the FAM227 family.</text>
</comment>
<reference evidence="3 4" key="1">
    <citation type="submission" date="2019-03" db="EMBL/GenBank/DDBJ databases">
        <authorList>
            <person name="Gaulin E."/>
            <person name="Dumas B."/>
        </authorList>
    </citation>
    <scope>NUCLEOTIDE SEQUENCE [LARGE SCALE GENOMIC DNA]</scope>
    <source>
        <strain evidence="3">CBS 568.67</strain>
    </source>
</reference>
<name>A0A485LHF5_9STRA</name>
<gene>
    <name evidence="3" type="primary">Aste57867_19536</name>
    <name evidence="2" type="ORF">As57867_019472</name>
    <name evidence="3" type="ORF">ASTE57867_19536</name>
</gene>
<dbReference type="EMBL" id="VJMH01006577">
    <property type="protein sequence ID" value="KAF0688932.1"/>
    <property type="molecule type" value="Genomic_DNA"/>
</dbReference>
<proteinExistence type="inferred from homology"/>
<evidence type="ECO:0000313" key="2">
    <source>
        <dbReference type="EMBL" id="KAF0688932.1"/>
    </source>
</evidence>
<dbReference type="OrthoDB" id="75569at2759"/>
<dbReference type="AlphaFoldDB" id="A0A485LHF5"/>
<dbReference type="EMBL" id="CAADRA010006599">
    <property type="protein sequence ID" value="VFT96243.1"/>
    <property type="molecule type" value="Genomic_DNA"/>
</dbReference>
<dbReference type="InterPro" id="IPR029417">
    <property type="entry name" value="FAM227"/>
</dbReference>